<dbReference type="InterPro" id="IPR036890">
    <property type="entry name" value="HATPase_C_sf"/>
</dbReference>
<dbReference type="AlphaFoldDB" id="A0A430KU25"/>
<evidence type="ECO:0000313" key="1">
    <source>
        <dbReference type="EMBL" id="RTE66990.1"/>
    </source>
</evidence>
<dbReference type="OrthoDB" id="6858273at2"/>
<name>A0A430KU25_9GAMM</name>
<protein>
    <submittedName>
        <fullName evidence="1">ATP-binding protein</fullName>
    </submittedName>
</protein>
<keyword evidence="1" id="KW-0067">ATP-binding</keyword>
<dbReference type="Proteomes" id="UP000283087">
    <property type="component" value="Unassembled WGS sequence"/>
</dbReference>
<dbReference type="EMBL" id="RQXW01000003">
    <property type="protein sequence ID" value="RTE66990.1"/>
    <property type="molecule type" value="Genomic_DNA"/>
</dbReference>
<organism evidence="1 2">
    <name type="scientific">Amphritea opalescens</name>
    <dbReference type="NCBI Taxonomy" id="2490544"/>
    <lineage>
        <taxon>Bacteria</taxon>
        <taxon>Pseudomonadati</taxon>
        <taxon>Pseudomonadota</taxon>
        <taxon>Gammaproteobacteria</taxon>
        <taxon>Oceanospirillales</taxon>
        <taxon>Oceanospirillaceae</taxon>
        <taxon>Amphritea</taxon>
    </lineage>
</organism>
<accession>A0A430KU25</accession>
<dbReference type="RefSeq" id="WP_126157575.1">
    <property type="nucleotide sequence ID" value="NZ_RQXW01000003.1"/>
</dbReference>
<dbReference type="Gene3D" id="3.30.565.10">
    <property type="entry name" value="Histidine kinase-like ATPase, C-terminal domain"/>
    <property type="match status" value="1"/>
</dbReference>
<reference evidence="1 2" key="1">
    <citation type="submission" date="2018-11" db="EMBL/GenBank/DDBJ databases">
        <title>The draft genome sequence of Amphritea opalescens ANRC-JH13T.</title>
        <authorList>
            <person name="Fang Z."/>
            <person name="Zhang Y."/>
            <person name="Han X."/>
        </authorList>
    </citation>
    <scope>NUCLEOTIDE SEQUENCE [LARGE SCALE GENOMIC DNA]</scope>
    <source>
        <strain evidence="1 2">ANRC-JH13</strain>
    </source>
</reference>
<comment type="caution">
    <text evidence="1">The sequence shown here is derived from an EMBL/GenBank/DDBJ whole genome shotgun (WGS) entry which is preliminary data.</text>
</comment>
<proteinExistence type="predicted"/>
<keyword evidence="2" id="KW-1185">Reference proteome</keyword>
<sequence length="378" mass="43085">MKKKTVVKASIVNKKCLRAKRSKLKAKLRNCEHCSWEVLEKAKQSLDKVKFPHHRVTRSNNYSSNTRVTFRVPGSIDYYHKDNYELTNSFLEDVRDCALRANRRIYLNFSDTQYISAAAMLSFLAEIDVITKKSRLGVRAVSFNHPKDPKMESILKQVGFYDLLKKETRKTKEYDDVTFWKYTSGACSEPILAKDMIADIKNELERSASKKLYRGFVEAMSNSVEHAYIDDNIHCEADNTAKWWTFAGIRDSELVVVICDKGVGIPLTLPKTQGASQIEELFDLLGFEFFKAKDSTYIQAASSLSRTRTGKSYRGKGLTDMKQVIDSIGTGFMSISSNYGKYMYKGTEGMIKEVTIDHKRSVSGTIVEWVIPLKVDIQ</sequence>
<dbReference type="SUPFAM" id="SSF55874">
    <property type="entry name" value="ATPase domain of HSP90 chaperone/DNA topoisomerase II/histidine kinase"/>
    <property type="match status" value="1"/>
</dbReference>
<dbReference type="GO" id="GO:0005524">
    <property type="term" value="F:ATP binding"/>
    <property type="evidence" value="ECO:0007669"/>
    <property type="project" value="UniProtKB-KW"/>
</dbReference>
<evidence type="ECO:0000313" key="2">
    <source>
        <dbReference type="Proteomes" id="UP000283087"/>
    </source>
</evidence>
<keyword evidence="1" id="KW-0547">Nucleotide-binding</keyword>
<gene>
    <name evidence="1" type="ORF">EH243_05185</name>
</gene>